<sequence length="143" mass="15130">MPRPLYPSDIGGRIRRLEDRTREAWTAAQSRARFAAIRAASIVIGTATGNQITIDPDSSGAEPRIRFTLPDSAGTARLSATLDGTDPVIALAVYDSADTLRSGIRAGPDGARITAYDTGGAIASYVWAQPDGTVHYLGTLIQD</sequence>
<organism evidence="1 2">
    <name type="scientific">Nocardiopsis rhodophaea</name>
    <dbReference type="NCBI Taxonomy" id="280238"/>
    <lineage>
        <taxon>Bacteria</taxon>
        <taxon>Bacillati</taxon>
        <taxon>Actinomycetota</taxon>
        <taxon>Actinomycetes</taxon>
        <taxon>Streptosporangiales</taxon>
        <taxon>Nocardiopsidaceae</taxon>
        <taxon>Nocardiopsis</taxon>
    </lineage>
</organism>
<protein>
    <submittedName>
        <fullName evidence="1">Uncharacterized protein</fullName>
    </submittedName>
</protein>
<gene>
    <name evidence="1" type="ORF">GCM10009799_20680</name>
</gene>
<proteinExistence type="predicted"/>
<reference evidence="1 2" key="1">
    <citation type="journal article" date="2019" name="Int. J. Syst. Evol. Microbiol.">
        <title>The Global Catalogue of Microorganisms (GCM) 10K type strain sequencing project: providing services to taxonomists for standard genome sequencing and annotation.</title>
        <authorList>
            <consortium name="The Broad Institute Genomics Platform"/>
            <consortium name="The Broad Institute Genome Sequencing Center for Infectious Disease"/>
            <person name="Wu L."/>
            <person name="Ma J."/>
        </authorList>
    </citation>
    <scope>NUCLEOTIDE SEQUENCE [LARGE SCALE GENOMIC DNA]</scope>
    <source>
        <strain evidence="1 2">JCM 15313</strain>
    </source>
</reference>
<name>A0ABN2SXQ2_9ACTN</name>
<keyword evidence="2" id="KW-1185">Reference proteome</keyword>
<accession>A0ABN2SXQ2</accession>
<dbReference type="EMBL" id="BAAAPC010000007">
    <property type="protein sequence ID" value="GAA1994429.1"/>
    <property type="molecule type" value="Genomic_DNA"/>
</dbReference>
<dbReference type="RefSeq" id="WP_344161729.1">
    <property type="nucleotide sequence ID" value="NZ_BAAAPC010000007.1"/>
</dbReference>
<evidence type="ECO:0000313" key="1">
    <source>
        <dbReference type="EMBL" id="GAA1994429.1"/>
    </source>
</evidence>
<evidence type="ECO:0000313" key="2">
    <source>
        <dbReference type="Proteomes" id="UP001501585"/>
    </source>
</evidence>
<comment type="caution">
    <text evidence="1">The sequence shown here is derived from an EMBL/GenBank/DDBJ whole genome shotgun (WGS) entry which is preliminary data.</text>
</comment>
<dbReference type="Proteomes" id="UP001501585">
    <property type="component" value="Unassembled WGS sequence"/>
</dbReference>